<dbReference type="GO" id="GO:0004672">
    <property type="term" value="F:protein kinase activity"/>
    <property type="evidence" value="ECO:0007669"/>
    <property type="project" value="InterPro"/>
</dbReference>
<feature type="region of interest" description="Disordered" evidence="2">
    <location>
        <begin position="63"/>
        <end position="94"/>
    </location>
</feature>
<evidence type="ECO:0000256" key="2">
    <source>
        <dbReference type="SAM" id="MobiDB-lite"/>
    </source>
</evidence>
<proteinExistence type="predicted"/>
<name>A0A2J8SVA6_PONAB</name>
<feature type="binding site" evidence="1">
    <location>
        <position position="144"/>
    </location>
    <ligand>
        <name>ATP</name>
        <dbReference type="ChEBI" id="CHEBI:30616"/>
    </ligand>
</feature>
<reference evidence="4" key="1">
    <citation type="submission" date="2017-12" db="EMBL/GenBank/DDBJ databases">
        <title>High-resolution comparative analysis of great ape genomes.</title>
        <authorList>
            <person name="Pollen A."/>
            <person name="Hastie A."/>
            <person name="Hormozdiari F."/>
            <person name="Dougherty M."/>
            <person name="Liu R."/>
            <person name="Chaisson M."/>
            <person name="Hoppe E."/>
            <person name="Hill C."/>
            <person name="Pang A."/>
            <person name="Hillier L."/>
            <person name="Baker C."/>
            <person name="Armstrong J."/>
            <person name="Shendure J."/>
            <person name="Paten B."/>
            <person name="Wilson R."/>
            <person name="Chao H."/>
            <person name="Schneider V."/>
            <person name="Ventura M."/>
            <person name="Kronenberg Z."/>
            <person name="Murali S."/>
            <person name="Gordon D."/>
            <person name="Cantsilieris S."/>
            <person name="Munson K."/>
            <person name="Nelson B."/>
            <person name="Raja A."/>
            <person name="Underwood J."/>
            <person name="Diekhans M."/>
            <person name="Fiddes I."/>
            <person name="Haussler D."/>
            <person name="Eichler E."/>
        </authorList>
    </citation>
    <scope>NUCLEOTIDE SEQUENCE [LARGE SCALE GENOMIC DNA]</scope>
    <source>
        <strain evidence="4">Susie</strain>
    </source>
</reference>
<dbReference type="InterPro" id="IPR011009">
    <property type="entry name" value="Kinase-like_dom_sf"/>
</dbReference>
<dbReference type="SUPFAM" id="SSF56112">
    <property type="entry name" value="Protein kinase-like (PK-like)"/>
    <property type="match status" value="1"/>
</dbReference>
<keyword evidence="1" id="KW-0067">ATP-binding</keyword>
<evidence type="ECO:0000313" key="4">
    <source>
        <dbReference type="EMBL" id="PNJ24705.1"/>
    </source>
</evidence>
<accession>A0A2J8SVA6</accession>
<organism evidence="4">
    <name type="scientific">Pongo abelii</name>
    <name type="common">Sumatran orangutan</name>
    <name type="synonym">Pongo pygmaeus abelii</name>
    <dbReference type="NCBI Taxonomy" id="9601"/>
    <lineage>
        <taxon>Eukaryota</taxon>
        <taxon>Metazoa</taxon>
        <taxon>Chordata</taxon>
        <taxon>Craniata</taxon>
        <taxon>Vertebrata</taxon>
        <taxon>Euteleostomi</taxon>
        <taxon>Mammalia</taxon>
        <taxon>Eutheria</taxon>
        <taxon>Euarchontoglires</taxon>
        <taxon>Primates</taxon>
        <taxon>Haplorrhini</taxon>
        <taxon>Catarrhini</taxon>
        <taxon>Hominidae</taxon>
        <taxon>Pongo</taxon>
    </lineage>
</organism>
<evidence type="ECO:0000256" key="1">
    <source>
        <dbReference type="PROSITE-ProRule" id="PRU10141"/>
    </source>
</evidence>
<feature type="domain" description="Protein kinase" evidence="3">
    <location>
        <begin position="114"/>
        <end position="169"/>
    </location>
</feature>
<dbReference type="EMBL" id="NDHI03003540">
    <property type="protein sequence ID" value="PNJ24705.1"/>
    <property type="molecule type" value="Genomic_DNA"/>
</dbReference>
<dbReference type="PROSITE" id="PS50011">
    <property type="entry name" value="PROTEIN_KINASE_DOM"/>
    <property type="match status" value="1"/>
</dbReference>
<evidence type="ECO:0000259" key="3">
    <source>
        <dbReference type="PROSITE" id="PS50011"/>
    </source>
</evidence>
<keyword evidence="1" id="KW-0547">Nucleotide-binding</keyword>
<gene>
    <name evidence="4" type="ORF">CR201_G0039777</name>
</gene>
<dbReference type="Gene3D" id="3.30.200.20">
    <property type="entry name" value="Phosphorylase Kinase, domain 1"/>
    <property type="match status" value="1"/>
</dbReference>
<dbReference type="AlphaFoldDB" id="A0A2J8SVA6"/>
<feature type="region of interest" description="Disordered" evidence="2">
    <location>
        <begin position="1"/>
        <end position="24"/>
    </location>
</feature>
<sequence length="169" mass="18552">MADSGLDKKSTKCPDCSSAPQKDVLCSSKTRAPPVLVVEMSQTSSIGSAESLISLERRKEKNINRDITSGKDLPSRTSNVERKASQQQWGRGNFTEGKVPHIRIENGAAIEEIYTFGRILGKGSFGMVIEATDRETETKWAIKKVNKEKAGSSAVKLLEREVNILKSVK</sequence>
<dbReference type="InterPro" id="IPR017441">
    <property type="entry name" value="Protein_kinase_ATP_BS"/>
</dbReference>
<dbReference type="InterPro" id="IPR000719">
    <property type="entry name" value="Prot_kinase_dom"/>
</dbReference>
<feature type="non-terminal residue" evidence="4">
    <location>
        <position position="169"/>
    </location>
</feature>
<dbReference type="PROSITE" id="PS00107">
    <property type="entry name" value="PROTEIN_KINASE_ATP"/>
    <property type="match status" value="1"/>
</dbReference>
<comment type="caution">
    <text evidence="4">The sequence shown here is derived from an EMBL/GenBank/DDBJ whole genome shotgun (WGS) entry which is preliminary data.</text>
</comment>
<protein>
    <submittedName>
        <fullName evidence="4">STK33 isoform 12</fullName>
    </submittedName>
</protein>
<dbReference type="Pfam" id="PF00069">
    <property type="entry name" value="Pkinase"/>
    <property type="match status" value="1"/>
</dbReference>
<feature type="compositionally biased region" description="Basic and acidic residues" evidence="2">
    <location>
        <begin position="1"/>
        <end position="12"/>
    </location>
</feature>
<dbReference type="GO" id="GO:0005524">
    <property type="term" value="F:ATP binding"/>
    <property type="evidence" value="ECO:0007669"/>
    <property type="project" value="UniProtKB-UniRule"/>
</dbReference>